<accession>A0A699SXW7</accession>
<feature type="non-terminal residue" evidence="1">
    <location>
        <position position="100"/>
    </location>
</feature>
<gene>
    <name evidence="1" type="ORF">Tci_874359</name>
</gene>
<comment type="caution">
    <text evidence="1">The sequence shown here is derived from an EMBL/GenBank/DDBJ whole genome shotgun (WGS) entry which is preliminary data.</text>
</comment>
<sequence>MGEQAKDIIDDAQVKGRQAEKQAEIYQIDLDHPSKVLSMQEDDSEVQEAVEVVTTAKLITEVVNATTTLVSAASTIIPDAKPDVPAVALTVVPVTAPYTK</sequence>
<evidence type="ECO:0000313" key="1">
    <source>
        <dbReference type="EMBL" id="GFD02390.1"/>
    </source>
</evidence>
<name>A0A699SXW7_TANCI</name>
<organism evidence="1">
    <name type="scientific">Tanacetum cinerariifolium</name>
    <name type="common">Dalmatian daisy</name>
    <name type="synonym">Chrysanthemum cinerariifolium</name>
    <dbReference type="NCBI Taxonomy" id="118510"/>
    <lineage>
        <taxon>Eukaryota</taxon>
        <taxon>Viridiplantae</taxon>
        <taxon>Streptophyta</taxon>
        <taxon>Embryophyta</taxon>
        <taxon>Tracheophyta</taxon>
        <taxon>Spermatophyta</taxon>
        <taxon>Magnoliopsida</taxon>
        <taxon>eudicotyledons</taxon>
        <taxon>Gunneridae</taxon>
        <taxon>Pentapetalae</taxon>
        <taxon>asterids</taxon>
        <taxon>campanulids</taxon>
        <taxon>Asterales</taxon>
        <taxon>Asteraceae</taxon>
        <taxon>Asteroideae</taxon>
        <taxon>Anthemideae</taxon>
        <taxon>Anthemidinae</taxon>
        <taxon>Tanacetum</taxon>
    </lineage>
</organism>
<dbReference type="EMBL" id="BKCJ011197703">
    <property type="protein sequence ID" value="GFD02390.1"/>
    <property type="molecule type" value="Genomic_DNA"/>
</dbReference>
<protein>
    <submittedName>
        <fullName evidence="1">Uncharacterized protein</fullName>
    </submittedName>
</protein>
<dbReference type="AlphaFoldDB" id="A0A699SXW7"/>
<proteinExistence type="predicted"/>
<reference evidence="1" key="1">
    <citation type="journal article" date="2019" name="Sci. Rep.">
        <title>Draft genome of Tanacetum cinerariifolium, the natural source of mosquito coil.</title>
        <authorList>
            <person name="Yamashiro T."/>
            <person name="Shiraishi A."/>
            <person name="Satake H."/>
            <person name="Nakayama K."/>
        </authorList>
    </citation>
    <scope>NUCLEOTIDE SEQUENCE</scope>
</reference>